<accession>A0ACC2ELW8</accession>
<name>A0ACC2ELW8_DIPCM</name>
<comment type="caution">
    <text evidence="1">The sequence shown here is derived from an EMBL/GenBank/DDBJ whole genome shotgun (WGS) entry which is preliminary data.</text>
</comment>
<organism evidence="1 2">
    <name type="scientific">Diphasiastrum complanatum</name>
    <name type="common">Issler's clubmoss</name>
    <name type="synonym">Lycopodium complanatum</name>
    <dbReference type="NCBI Taxonomy" id="34168"/>
    <lineage>
        <taxon>Eukaryota</taxon>
        <taxon>Viridiplantae</taxon>
        <taxon>Streptophyta</taxon>
        <taxon>Embryophyta</taxon>
        <taxon>Tracheophyta</taxon>
        <taxon>Lycopodiopsida</taxon>
        <taxon>Lycopodiales</taxon>
        <taxon>Lycopodiaceae</taxon>
        <taxon>Lycopodioideae</taxon>
        <taxon>Diphasiastrum</taxon>
    </lineage>
</organism>
<gene>
    <name evidence="1" type="ORF">O6H91_02G144400</name>
</gene>
<sequence>MDESFVVEYPAEKMQIVEKVIQRMRVPATFLNITILSGYHKDGHPSIWRRHDLKNLKSASAIRHQDCSH</sequence>
<proteinExistence type="predicted"/>
<protein>
    <submittedName>
        <fullName evidence="1">Uncharacterized protein</fullName>
    </submittedName>
</protein>
<dbReference type="EMBL" id="CM055093">
    <property type="protein sequence ID" value="KAJ7567381.1"/>
    <property type="molecule type" value="Genomic_DNA"/>
</dbReference>
<reference evidence="2" key="1">
    <citation type="journal article" date="2024" name="Proc. Natl. Acad. Sci. U.S.A.">
        <title>Extraordinary preservation of gene collinearity over three hundred million years revealed in homosporous lycophytes.</title>
        <authorList>
            <person name="Li C."/>
            <person name="Wickell D."/>
            <person name="Kuo L.Y."/>
            <person name="Chen X."/>
            <person name="Nie B."/>
            <person name="Liao X."/>
            <person name="Peng D."/>
            <person name="Ji J."/>
            <person name="Jenkins J."/>
            <person name="Williams M."/>
            <person name="Shu S."/>
            <person name="Plott C."/>
            <person name="Barry K."/>
            <person name="Rajasekar S."/>
            <person name="Grimwood J."/>
            <person name="Han X."/>
            <person name="Sun S."/>
            <person name="Hou Z."/>
            <person name="He W."/>
            <person name="Dai G."/>
            <person name="Sun C."/>
            <person name="Schmutz J."/>
            <person name="Leebens-Mack J.H."/>
            <person name="Li F.W."/>
            <person name="Wang L."/>
        </authorList>
    </citation>
    <scope>NUCLEOTIDE SEQUENCE [LARGE SCALE GENOMIC DNA]</scope>
    <source>
        <strain evidence="2">cv. PW_Plant_1</strain>
    </source>
</reference>
<dbReference type="Proteomes" id="UP001162992">
    <property type="component" value="Chromosome 2"/>
</dbReference>
<evidence type="ECO:0000313" key="2">
    <source>
        <dbReference type="Proteomes" id="UP001162992"/>
    </source>
</evidence>
<keyword evidence="2" id="KW-1185">Reference proteome</keyword>
<evidence type="ECO:0000313" key="1">
    <source>
        <dbReference type="EMBL" id="KAJ7567381.1"/>
    </source>
</evidence>